<organism evidence="6 7">
    <name type="scientific">Devosia sediminis</name>
    <dbReference type="NCBI Taxonomy" id="2798801"/>
    <lineage>
        <taxon>Bacteria</taxon>
        <taxon>Pseudomonadati</taxon>
        <taxon>Pseudomonadota</taxon>
        <taxon>Alphaproteobacteria</taxon>
        <taxon>Hyphomicrobiales</taxon>
        <taxon>Devosiaceae</taxon>
        <taxon>Devosia</taxon>
    </lineage>
</organism>
<dbReference type="PANTHER" id="PTHR33337:SF40">
    <property type="entry name" value="CENP-V_GFA DOMAIN-CONTAINING PROTEIN-RELATED"/>
    <property type="match status" value="1"/>
</dbReference>
<reference evidence="6" key="1">
    <citation type="submission" date="2020-12" db="EMBL/GenBank/DDBJ databases">
        <title>Devosia sp. MSA67 isolated from Mo River.</title>
        <authorList>
            <person name="Ma F."/>
            <person name="Zi Z."/>
        </authorList>
    </citation>
    <scope>NUCLEOTIDE SEQUENCE</scope>
    <source>
        <strain evidence="6">MSA67</strain>
    </source>
</reference>
<dbReference type="GO" id="GO:0016846">
    <property type="term" value="F:carbon-sulfur lyase activity"/>
    <property type="evidence" value="ECO:0007669"/>
    <property type="project" value="InterPro"/>
</dbReference>
<name>A0A934IQ82_9HYPH</name>
<evidence type="ECO:0000256" key="1">
    <source>
        <dbReference type="ARBA" id="ARBA00005495"/>
    </source>
</evidence>
<keyword evidence="2" id="KW-0479">Metal-binding</keyword>
<dbReference type="PANTHER" id="PTHR33337">
    <property type="entry name" value="GFA DOMAIN-CONTAINING PROTEIN"/>
    <property type="match status" value="1"/>
</dbReference>
<dbReference type="GO" id="GO:0046872">
    <property type="term" value="F:metal ion binding"/>
    <property type="evidence" value="ECO:0007669"/>
    <property type="project" value="UniProtKB-KW"/>
</dbReference>
<keyword evidence="3" id="KW-0862">Zinc</keyword>
<evidence type="ECO:0000256" key="2">
    <source>
        <dbReference type="ARBA" id="ARBA00022723"/>
    </source>
</evidence>
<feature type="domain" description="CENP-V/GFA" evidence="5">
    <location>
        <begin position="6"/>
        <end position="112"/>
    </location>
</feature>
<comment type="caution">
    <text evidence="6">The sequence shown here is derived from an EMBL/GenBank/DDBJ whole genome shotgun (WGS) entry which is preliminary data.</text>
</comment>
<dbReference type="InterPro" id="IPR006913">
    <property type="entry name" value="CENP-V/GFA"/>
</dbReference>
<dbReference type="SUPFAM" id="SSF51316">
    <property type="entry name" value="Mss4-like"/>
    <property type="match status" value="1"/>
</dbReference>
<keyword evidence="7" id="KW-1185">Reference proteome</keyword>
<accession>A0A934IQ82</accession>
<keyword evidence="4" id="KW-0456">Lyase</keyword>
<gene>
    <name evidence="6" type="ORF">JEQ47_08855</name>
</gene>
<dbReference type="Pfam" id="PF04828">
    <property type="entry name" value="GFA"/>
    <property type="match status" value="1"/>
</dbReference>
<sequence>MAETIRTGGCLCGNLRYEVRGEPFKGGLCHCTDCRKVTGTSFLHYADWRPHQFTQTGPFETYDGRSFCPRCGSHCFNISDDQIEIHLGTLDDAPNDIKPLVEGWAKRREPWLPTIPGIPMFPEDP</sequence>
<evidence type="ECO:0000313" key="6">
    <source>
        <dbReference type="EMBL" id="MBJ3784824.1"/>
    </source>
</evidence>
<protein>
    <submittedName>
        <fullName evidence="6">GFA family protein</fullName>
    </submittedName>
</protein>
<dbReference type="PROSITE" id="PS51891">
    <property type="entry name" value="CENP_V_GFA"/>
    <property type="match status" value="1"/>
</dbReference>
<proteinExistence type="inferred from homology"/>
<dbReference type="EMBL" id="JAEKMH010000002">
    <property type="protein sequence ID" value="MBJ3784824.1"/>
    <property type="molecule type" value="Genomic_DNA"/>
</dbReference>
<dbReference type="Proteomes" id="UP000602124">
    <property type="component" value="Unassembled WGS sequence"/>
</dbReference>
<evidence type="ECO:0000256" key="4">
    <source>
        <dbReference type="ARBA" id="ARBA00023239"/>
    </source>
</evidence>
<dbReference type="InterPro" id="IPR011057">
    <property type="entry name" value="Mss4-like_sf"/>
</dbReference>
<comment type="similarity">
    <text evidence="1">Belongs to the Gfa family.</text>
</comment>
<dbReference type="AlphaFoldDB" id="A0A934IQ82"/>
<evidence type="ECO:0000256" key="3">
    <source>
        <dbReference type="ARBA" id="ARBA00022833"/>
    </source>
</evidence>
<dbReference type="RefSeq" id="WP_198876048.1">
    <property type="nucleotide sequence ID" value="NZ_JAEKMH010000002.1"/>
</dbReference>
<dbReference type="Gene3D" id="3.90.1590.10">
    <property type="entry name" value="glutathione-dependent formaldehyde- activating enzyme (gfa)"/>
    <property type="match status" value="1"/>
</dbReference>
<evidence type="ECO:0000313" key="7">
    <source>
        <dbReference type="Proteomes" id="UP000602124"/>
    </source>
</evidence>
<evidence type="ECO:0000259" key="5">
    <source>
        <dbReference type="PROSITE" id="PS51891"/>
    </source>
</evidence>